<dbReference type="InterPro" id="IPR037066">
    <property type="entry name" value="Plug_dom_sf"/>
</dbReference>
<evidence type="ECO:0000256" key="7">
    <source>
        <dbReference type="PROSITE-ProRule" id="PRU01360"/>
    </source>
</evidence>
<sequence length="1037" mass="114291">MNLNKYYCWIGKIYALFLLFLIPYKAFEQIPLPTINSVLEGKITDSRSHIPLDGVSVNIKGTTNQSITNEEGKFILRTGQKFPYILQVNYIGYKSLELTINQSTINIELVAINQVLSDVVVVGYGTQKRSSLVGAISTIDPEQNRNLPVASIDAQLQGMAAGLQINSNTGVPGDAVFVRVRGTTSINAGNDPLYIIDGVFLNNTSLQTVNTGGRATSPLADISSADIESVEVLKDASATAIYGSRGANGVIIITTKHGHFNARPLVTADISHGLAWAPKLWDLTTGEQHAELINEFYVNSYADALASNNAAGITKYKNLPFSGSVLNPGASTNRGAPDLQKTYNRLGELFRTGQLSNYDLSIQGGNDKTRYYIGANYLSQEADIKPVSFNRGSFKVNIDQKVSNRVTIGTSNILSRSYRNQARAGDGPQGGLLQSALHTPTYLPEVNTDGTPARWAGFDNLEVLLNNYNVHTTSLRYVGNVYADAELFKNLRFRTSWSIDYNSYNESEYWNDKTQLGASPTNGLATSSITQNSSWINEQTLSYKLQSKLSTFDFLIGNSLISNITQNTSAQGTGFPNNSYTQISSASTVTGGQSWTKGNLASYFSRIGYNYLSKYFLEVSLRADGSSKFGANNRWGYFPSVGASWRLKQEDFLKNVDFLSDLKLRFSYGIAGNQNGIDNYAALGLWSGGAGYPDNSTSGDKAGTAPQQVANPDLKWERTAQTNIGMNMGFLHNRLTIEFNLYSKITTNLLLAQPVAASTGFSTYTSNSGKISNKGYEFSINSTNIQTKDFSWNTILNFAGNKNRIITLETPITAYNRDWIRMQQGSPMYSFWLYKQLRVDPQTGNSEFQDVNNDGTITVADRQILGNAMPTFFGGLSNTLTYKRFDFNFLVNFQYGNKIFNLNRFFGEGGGTRDANRVLFASQLKRWQKVGDITDVPRLTAYGNNYTLEQNSRFLENGSFARLQTLTLGYTIPSSIVNKIGLNKIRFYFTGSNLFLITKYTGPDPEVNVTGNQNIQGLDLGTPPQPRTVQLGITINP</sequence>
<evidence type="ECO:0000256" key="2">
    <source>
        <dbReference type="ARBA" id="ARBA00022448"/>
    </source>
</evidence>
<feature type="transmembrane region" description="Helical" evidence="8">
    <location>
        <begin position="7"/>
        <end position="27"/>
    </location>
</feature>
<evidence type="ECO:0000313" key="10">
    <source>
        <dbReference type="EMBL" id="QES89691.1"/>
    </source>
</evidence>
<dbReference type="Proteomes" id="UP000292424">
    <property type="component" value="Chromosome"/>
</dbReference>
<evidence type="ECO:0000256" key="6">
    <source>
        <dbReference type="ARBA" id="ARBA00023237"/>
    </source>
</evidence>
<organism evidence="10 11">
    <name type="scientific">Rhizosphaericola mali</name>
    <dbReference type="NCBI Taxonomy" id="2545455"/>
    <lineage>
        <taxon>Bacteria</taxon>
        <taxon>Pseudomonadati</taxon>
        <taxon>Bacteroidota</taxon>
        <taxon>Chitinophagia</taxon>
        <taxon>Chitinophagales</taxon>
        <taxon>Chitinophagaceae</taxon>
        <taxon>Rhizosphaericola</taxon>
    </lineage>
</organism>
<dbReference type="NCBIfam" id="TIGR04057">
    <property type="entry name" value="SusC_RagA_signa"/>
    <property type="match status" value="1"/>
</dbReference>
<evidence type="ECO:0000256" key="5">
    <source>
        <dbReference type="ARBA" id="ARBA00023136"/>
    </source>
</evidence>
<keyword evidence="11" id="KW-1185">Reference proteome</keyword>
<dbReference type="InterPro" id="IPR023996">
    <property type="entry name" value="TonB-dep_OMP_SusC/RagA"/>
</dbReference>
<accession>A0A5P2GDL0</accession>
<dbReference type="Pfam" id="PF07715">
    <property type="entry name" value="Plug"/>
    <property type="match status" value="1"/>
</dbReference>
<gene>
    <name evidence="10" type="ORF">E0W69_013810</name>
</gene>
<keyword evidence="2 7" id="KW-0813">Transport</keyword>
<dbReference type="PROSITE" id="PS52016">
    <property type="entry name" value="TONB_DEPENDENT_REC_3"/>
    <property type="match status" value="1"/>
</dbReference>
<dbReference type="InterPro" id="IPR036942">
    <property type="entry name" value="Beta-barrel_TonB_sf"/>
</dbReference>
<keyword evidence="3 7" id="KW-1134">Transmembrane beta strand</keyword>
<dbReference type="NCBIfam" id="TIGR04056">
    <property type="entry name" value="OMP_RagA_SusC"/>
    <property type="match status" value="1"/>
</dbReference>
<evidence type="ECO:0000256" key="8">
    <source>
        <dbReference type="SAM" id="Phobius"/>
    </source>
</evidence>
<dbReference type="SUPFAM" id="SSF49464">
    <property type="entry name" value="Carboxypeptidase regulatory domain-like"/>
    <property type="match status" value="1"/>
</dbReference>
<proteinExistence type="inferred from homology"/>
<dbReference type="GO" id="GO:0009279">
    <property type="term" value="C:cell outer membrane"/>
    <property type="evidence" value="ECO:0007669"/>
    <property type="project" value="UniProtKB-SubCell"/>
</dbReference>
<dbReference type="InterPro" id="IPR039426">
    <property type="entry name" value="TonB-dep_rcpt-like"/>
</dbReference>
<keyword evidence="10" id="KW-0675">Receptor</keyword>
<reference evidence="10 11" key="1">
    <citation type="submission" date="2019-09" db="EMBL/GenBank/DDBJ databases">
        <title>Complete genome sequence of Arachidicoccus sp. B3-10 isolated from apple orchard soil.</title>
        <authorList>
            <person name="Kim H.S."/>
            <person name="Han K.-I."/>
            <person name="Suh M.K."/>
            <person name="Lee K.C."/>
            <person name="Eom M.K."/>
            <person name="Kim J.-S."/>
            <person name="Kang S.W."/>
            <person name="Sin Y."/>
            <person name="Lee J.-S."/>
        </authorList>
    </citation>
    <scope>NUCLEOTIDE SEQUENCE [LARGE SCALE GENOMIC DNA]</scope>
    <source>
        <strain evidence="10 11">B3-10</strain>
    </source>
</reference>
<keyword evidence="6 7" id="KW-0998">Cell outer membrane</keyword>
<dbReference type="Gene3D" id="2.170.130.10">
    <property type="entry name" value="TonB-dependent receptor, plug domain"/>
    <property type="match status" value="1"/>
</dbReference>
<dbReference type="Gene3D" id="2.40.170.20">
    <property type="entry name" value="TonB-dependent receptor, beta-barrel domain"/>
    <property type="match status" value="1"/>
</dbReference>
<dbReference type="Pfam" id="PF13715">
    <property type="entry name" value="CarbopepD_reg_2"/>
    <property type="match status" value="1"/>
</dbReference>
<feature type="domain" description="TonB-dependent receptor plug" evidence="9">
    <location>
        <begin position="131"/>
        <end position="250"/>
    </location>
</feature>
<evidence type="ECO:0000256" key="1">
    <source>
        <dbReference type="ARBA" id="ARBA00004571"/>
    </source>
</evidence>
<evidence type="ECO:0000313" key="11">
    <source>
        <dbReference type="Proteomes" id="UP000292424"/>
    </source>
</evidence>
<keyword evidence="8" id="KW-1133">Transmembrane helix</keyword>
<keyword evidence="5 7" id="KW-0472">Membrane</keyword>
<keyword evidence="4 7" id="KW-0812">Transmembrane</keyword>
<dbReference type="KEGG" id="arac:E0W69_013810"/>
<dbReference type="EMBL" id="CP044016">
    <property type="protein sequence ID" value="QES89691.1"/>
    <property type="molecule type" value="Genomic_DNA"/>
</dbReference>
<dbReference type="SUPFAM" id="SSF56935">
    <property type="entry name" value="Porins"/>
    <property type="match status" value="1"/>
</dbReference>
<evidence type="ECO:0000256" key="3">
    <source>
        <dbReference type="ARBA" id="ARBA00022452"/>
    </source>
</evidence>
<dbReference type="RefSeq" id="WP_131330625.1">
    <property type="nucleotide sequence ID" value="NZ_CP044016.1"/>
</dbReference>
<name>A0A5P2GDL0_9BACT</name>
<dbReference type="OrthoDB" id="9768177at2"/>
<comment type="subcellular location">
    <subcellularLocation>
        <location evidence="1 7">Cell outer membrane</location>
        <topology evidence="1 7">Multi-pass membrane protein</topology>
    </subcellularLocation>
</comment>
<dbReference type="Gene3D" id="2.60.40.1120">
    <property type="entry name" value="Carboxypeptidase-like, regulatory domain"/>
    <property type="match status" value="1"/>
</dbReference>
<protein>
    <submittedName>
        <fullName evidence="10">TonB-dependent receptor</fullName>
    </submittedName>
</protein>
<comment type="similarity">
    <text evidence="7">Belongs to the TonB-dependent receptor family.</text>
</comment>
<dbReference type="AlphaFoldDB" id="A0A5P2GDL0"/>
<dbReference type="InterPro" id="IPR008969">
    <property type="entry name" value="CarboxyPept-like_regulatory"/>
</dbReference>
<evidence type="ECO:0000259" key="9">
    <source>
        <dbReference type="Pfam" id="PF07715"/>
    </source>
</evidence>
<evidence type="ECO:0000256" key="4">
    <source>
        <dbReference type="ARBA" id="ARBA00022692"/>
    </source>
</evidence>
<dbReference type="InterPro" id="IPR023997">
    <property type="entry name" value="TonB-dep_OMP_SusC/RagA_CS"/>
</dbReference>
<dbReference type="InterPro" id="IPR012910">
    <property type="entry name" value="Plug_dom"/>
</dbReference>